<dbReference type="GO" id="GO:0005507">
    <property type="term" value="F:copper ion binding"/>
    <property type="evidence" value="ECO:0007669"/>
    <property type="project" value="InterPro"/>
</dbReference>
<proteinExistence type="predicted"/>
<keyword evidence="2" id="KW-1185">Reference proteome</keyword>
<dbReference type="AlphaFoldDB" id="A0AAV8Z5A4"/>
<evidence type="ECO:0000313" key="1">
    <source>
        <dbReference type="EMBL" id="KAJ8958899.1"/>
    </source>
</evidence>
<reference evidence="1" key="1">
    <citation type="journal article" date="2023" name="Insect Mol. Biol.">
        <title>Genome sequencing provides insights into the evolution of gene families encoding plant cell wall-degrading enzymes in longhorned beetles.</title>
        <authorList>
            <person name="Shin N.R."/>
            <person name="Okamura Y."/>
            <person name="Kirsch R."/>
            <person name="Pauchet Y."/>
        </authorList>
    </citation>
    <scope>NUCLEOTIDE SEQUENCE</scope>
    <source>
        <strain evidence="1">AMC_N1</strain>
    </source>
</reference>
<sequence>MVEAPGYWENWHRRIRHFQEVGPGASAKNGGGAGILGESEPAHPPFLRSWSRCIRQEWWRRWDTGRIGTGASAIFENLVPAHPPKMVEAPGYWETWNRHLKNRTEYSVSEDPYSAPSAAPQFRTAKYRTETSVIGQSLASEPRAFLSACRRREGDFENDTMRIVWAFYKEEPVGGAVGPKSLPQHDAGSHGTQSLYLVQRADQDGPGPEETARVWELRNPAVDPPPPGDTLYWCRVFRIPTITRKHHLIRKKIPYEHSEPHCHGTAYSAESLI</sequence>
<organism evidence="1 2">
    <name type="scientific">Aromia moschata</name>
    <dbReference type="NCBI Taxonomy" id="1265417"/>
    <lineage>
        <taxon>Eukaryota</taxon>
        <taxon>Metazoa</taxon>
        <taxon>Ecdysozoa</taxon>
        <taxon>Arthropoda</taxon>
        <taxon>Hexapoda</taxon>
        <taxon>Insecta</taxon>
        <taxon>Pterygota</taxon>
        <taxon>Neoptera</taxon>
        <taxon>Endopterygota</taxon>
        <taxon>Coleoptera</taxon>
        <taxon>Polyphaga</taxon>
        <taxon>Cucujiformia</taxon>
        <taxon>Chrysomeloidea</taxon>
        <taxon>Cerambycidae</taxon>
        <taxon>Cerambycinae</taxon>
        <taxon>Callichromatini</taxon>
        <taxon>Aromia</taxon>
    </lineage>
</organism>
<dbReference type="InterPro" id="IPR036939">
    <property type="entry name" value="Cu2_ascorb_mOase_N_sf"/>
</dbReference>
<gene>
    <name evidence="1" type="ORF">NQ318_019667</name>
</gene>
<dbReference type="InterPro" id="IPR000945">
    <property type="entry name" value="DBH-like"/>
</dbReference>
<dbReference type="GO" id="GO:0030667">
    <property type="term" value="C:secretory granule membrane"/>
    <property type="evidence" value="ECO:0007669"/>
    <property type="project" value="TreeGrafter"/>
</dbReference>
<dbReference type="GO" id="GO:0042421">
    <property type="term" value="P:norepinephrine biosynthetic process"/>
    <property type="evidence" value="ECO:0007669"/>
    <property type="project" value="TreeGrafter"/>
</dbReference>
<dbReference type="GO" id="GO:0006589">
    <property type="term" value="P:octopamine biosynthetic process"/>
    <property type="evidence" value="ECO:0007669"/>
    <property type="project" value="TreeGrafter"/>
</dbReference>
<accession>A0AAV8Z5A4</accession>
<dbReference type="PANTHER" id="PTHR10157:SF40">
    <property type="entry name" value="MOXD1 HOMOLOG 2"/>
    <property type="match status" value="1"/>
</dbReference>
<dbReference type="SUPFAM" id="SSF49742">
    <property type="entry name" value="PHM/PNGase F"/>
    <property type="match status" value="1"/>
</dbReference>
<dbReference type="GO" id="GO:0004500">
    <property type="term" value="F:dopamine beta-monooxygenase activity"/>
    <property type="evidence" value="ECO:0007669"/>
    <property type="project" value="InterPro"/>
</dbReference>
<protein>
    <submittedName>
        <fullName evidence="1">Uncharacterized protein</fullName>
    </submittedName>
</protein>
<dbReference type="InterPro" id="IPR008977">
    <property type="entry name" value="PHM/PNGase_F_dom_sf"/>
</dbReference>
<dbReference type="GO" id="GO:0005615">
    <property type="term" value="C:extracellular space"/>
    <property type="evidence" value="ECO:0007669"/>
    <property type="project" value="TreeGrafter"/>
</dbReference>
<comment type="caution">
    <text evidence="1">The sequence shown here is derived from an EMBL/GenBank/DDBJ whole genome shotgun (WGS) entry which is preliminary data.</text>
</comment>
<dbReference type="PANTHER" id="PTHR10157">
    <property type="entry name" value="DOPAMINE BETA HYDROXYLASE RELATED"/>
    <property type="match status" value="1"/>
</dbReference>
<dbReference type="EMBL" id="JAPWTK010000015">
    <property type="protein sequence ID" value="KAJ8958899.1"/>
    <property type="molecule type" value="Genomic_DNA"/>
</dbReference>
<name>A0AAV8Z5A4_9CUCU</name>
<dbReference type="Proteomes" id="UP001162162">
    <property type="component" value="Unassembled WGS sequence"/>
</dbReference>
<evidence type="ECO:0000313" key="2">
    <source>
        <dbReference type="Proteomes" id="UP001162162"/>
    </source>
</evidence>
<dbReference type="Gene3D" id="2.60.120.310">
    <property type="entry name" value="Copper type II, ascorbate-dependent monooxygenase, N-terminal domain"/>
    <property type="match status" value="1"/>
</dbReference>
<dbReference type="GO" id="GO:0042420">
    <property type="term" value="P:dopamine catabolic process"/>
    <property type="evidence" value="ECO:0007669"/>
    <property type="project" value="TreeGrafter"/>
</dbReference>